<evidence type="ECO:0000256" key="1">
    <source>
        <dbReference type="ARBA" id="ARBA00001964"/>
    </source>
</evidence>
<dbReference type="NCBIfam" id="TIGR00239">
    <property type="entry name" value="2oxo_dh_E1"/>
    <property type="match status" value="1"/>
</dbReference>
<keyword evidence="5 9" id="KW-0560">Oxidoreductase</keyword>
<evidence type="ECO:0000256" key="2">
    <source>
        <dbReference type="ARBA" id="ARBA00003906"/>
    </source>
</evidence>
<reference evidence="9 10" key="1">
    <citation type="submission" date="2024-08" db="EMBL/GenBank/DDBJ databases">
        <title>Whole-genome sequencing of halo(alkali)philic microorganisms from hypersaline lakes.</title>
        <authorList>
            <person name="Sorokin D.Y."/>
            <person name="Merkel A.Y."/>
            <person name="Messina E."/>
            <person name="Yakimov M."/>
        </authorList>
    </citation>
    <scope>NUCLEOTIDE SEQUENCE [LARGE SCALE GENOMIC DNA]</scope>
    <source>
        <strain evidence="9 10">AB-hyl4</strain>
    </source>
</reference>
<proteinExistence type="inferred from homology"/>
<dbReference type="InterPro" id="IPR029061">
    <property type="entry name" value="THDP-binding"/>
</dbReference>
<dbReference type="Proteomes" id="UP001575105">
    <property type="component" value="Unassembled WGS sequence"/>
</dbReference>
<dbReference type="CDD" id="cd02016">
    <property type="entry name" value="TPP_E1_OGDC_like"/>
    <property type="match status" value="1"/>
</dbReference>
<dbReference type="Pfam" id="PF02779">
    <property type="entry name" value="Transket_pyr"/>
    <property type="match status" value="1"/>
</dbReference>
<evidence type="ECO:0000256" key="3">
    <source>
        <dbReference type="ARBA" id="ARBA00006936"/>
    </source>
</evidence>
<dbReference type="PANTHER" id="PTHR23152">
    <property type="entry name" value="2-OXOGLUTARATE DEHYDROGENASE"/>
    <property type="match status" value="1"/>
</dbReference>
<comment type="function">
    <text evidence="2">E1 component of the 2-oxoglutarate dehydrogenase (OGDH) complex which catalyzes the decarboxylation of 2-oxoglutarate, the first step in the conversion of 2-oxoglutarate to succinyl-CoA and CO(2).</text>
</comment>
<evidence type="ECO:0000313" key="10">
    <source>
        <dbReference type="Proteomes" id="UP001575105"/>
    </source>
</evidence>
<dbReference type="GO" id="GO:0004591">
    <property type="term" value="F:oxoglutarate dehydrogenase (succinyl-transferring) activity"/>
    <property type="evidence" value="ECO:0007669"/>
    <property type="project" value="UniProtKB-EC"/>
</dbReference>
<dbReference type="InterPro" id="IPR042179">
    <property type="entry name" value="KGD_C_sf"/>
</dbReference>
<evidence type="ECO:0000256" key="7">
    <source>
        <dbReference type="SAM" id="MobiDB-lite"/>
    </source>
</evidence>
<dbReference type="SMART" id="SM00861">
    <property type="entry name" value="Transket_pyr"/>
    <property type="match status" value="1"/>
</dbReference>
<gene>
    <name evidence="9" type="ORF">ACERK3_10365</name>
</gene>
<comment type="caution">
    <text evidence="9">The sequence shown here is derived from an EMBL/GenBank/DDBJ whole genome shotgun (WGS) entry which is preliminary data.</text>
</comment>
<comment type="cofactor">
    <cofactor evidence="1">
        <name>thiamine diphosphate</name>
        <dbReference type="ChEBI" id="CHEBI:58937"/>
    </cofactor>
</comment>
<evidence type="ECO:0000259" key="8">
    <source>
        <dbReference type="SMART" id="SM00861"/>
    </source>
</evidence>
<keyword evidence="10" id="KW-1185">Reference proteome</keyword>
<dbReference type="Pfam" id="PF00676">
    <property type="entry name" value="E1_dh"/>
    <property type="match status" value="1"/>
</dbReference>
<dbReference type="PANTHER" id="PTHR23152:SF4">
    <property type="entry name" value="2-OXOADIPATE DEHYDROGENASE COMPLEX COMPONENT E1"/>
    <property type="match status" value="1"/>
</dbReference>
<dbReference type="EC" id="1.2.4.2" evidence="4"/>
<feature type="region of interest" description="Disordered" evidence="7">
    <location>
        <begin position="66"/>
        <end position="96"/>
    </location>
</feature>
<organism evidence="9 10">
    <name type="scientific">Natronomicrosphaera hydrolytica</name>
    <dbReference type="NCBI Taxonomy" id="3242702"/>
    <lineage>
        <taxon>Bacteria</taxon>
        <taxon>Pseudomonadati</taxon>
        <taxon>Planctomycetota</taxon>
        <taxon>Phycisphaerae</taxon>
        <taxon>Phycisphaerales</taxon>
        <taxon>Phycisphaeraceae</taxon>
        <taxon>Natronomicrosphaera</taxon>
    </lineage>
</organism>
<feature type="domain" description="Transketolase-like pyrimidine-binding" evidence="8">
    <location>
        <begin position="627"/>
        <end position="820"/>
    </location>
</feature>
<dbReference type="Gene3D" id="3.40.50.12470">
    <property type="match status" value="1"/>
</dbReference>
<dbReference type="Pfam" id="PF16078">
    <property type="entry name" value="2-oxogl_dehyd_N"/>
    <property type="match status" value="1"/>
</dbReference>
<dbReference type="InterPro" id="IPR031717">
    <property type="entry name" value="ODO-1/KGD_C"/>
</dbReference>
<evidence type="ECO:0000256" key="4">
    <source>
        <dbReference type="ARBA" id="ARBA00012280"/>
    </source>
</evidence>
<dbReference type="Gene3D" id="3.40.50.970">
    <property type="match status" value="1"/>
</dbReference>
<evidence type="ECO:0000256" key="5">
    <source>
        <dbReference type="ARBA" id="ARBA00023002"/>
    </source>
</evidence>
<dbReference type="Pfam" id="PF16870">
    <property type="entry name" value="OxoGdeHyase_C"/>
    <property type="match status" value="1"/>
</dbReference>
<sequence>MDQTDLPWPDSTNLAYVEQLYGRYVQDPDSLDPTWREYFDRWAREDVPTRSNGLGPSFQARSIFNPASQATNGNGSGSGNGQHHHGNGHPAVSPSAITSQPALNRELERQAMSLSSLQDRVDQLIRNYRVRGHIVAQLDPLGTKREDPSELDPGTYGFTDADMDRPFHTATMPGPNIRTLRQIIEQLRNTYCRNIGAQFMHIDNLGVRQWLQDRMEADENKVDLSRKEQIRILTRLTDAVIFEQFIQKKFTGAKSFSLEGAESLIPLLDLSLEKAGDQGVREVVIGMAHRGRLNVLANIIGKGPQQIFREFEDVDPDRYIGRGDVKYHLGYSGDWRTRHGQNIHLSLCFNPSHLEFVNPVALGRMRAKQDRTGEATRGEKGMVVLIHGDAAFAGEGIIQETLNLSNLPGYTIGGTLHIVVNNQIGFTTSPPEARSSRYATDVAKMLQIPIFHVNGESPEAVASVVRLAMDFRREFKRDVVIDMYCYRRRGHNEGDEPGFTQPIMYDAIEKRKSVHEGYLDHLLQLGGVTQEDADRIAHRRTELLEKELSAARSENYVSQAQELGGIWENYFGGLESSVADVNTGYDKAELQSLLEKQTRLPDDFNFHPKIKRLHRIRRQMAEGARSLDWASAEALAMATLSVEGYRVRLSGQDCQRGTFSHRHAVVHDIKTGETYCPLQHLAEGQAPIEIVNSPLSEAGVMGFEFGYSLDYPDGLVMWEAQFGDFVNAAQVIIDQFLVSAEDKWRRLNALVLLLPHGFEGQGPEHSSARLERFLMLSAEDNIQVCNPTTPAQYFHLLRRQVLRPWRKPLIVMSPKSLLRHPAAVSSIDAMASGRFHRVLADVSTEPRKDVSRVLLCSGKIYYELAEQREKLERNDVAILRLEQYYPFPDKALAKAIEPYGKQVPVYWVQEEPVNMGAWPMLRRDHCTRLLGRWPFEGIGRPESASPATGSRAAHQIEQERVIAEAFGEDVGQSVS</sequence>
<protein>
    <recommendedName>
        <fullName evidence="4">oxoglutarate dehydrogenase (succinyl-transferring)</fullName>
        <ecNumber evidence="4">1.2.4.2</ecNumber>
    </recommendedName>
</protein>
<dbReference type="RefSeq" id="WP_425345626.1">
    <property type="nucleotide sequence ID" value="NZ_JBGUBD010000005.1"/>
</dbReference>
<dbReference type="InterPro" id="IPR011603">
    <property type="entry name" value="2oxoglutarate_DH_E1"/>
</dbReference>
<evidence type="ECO:0000256" key="6">
    <source>
        <dbReference type="ARBA" id="ARBA00023052"/>
    </source>
</evidence>
<dbReference type="Gene3D" id="1.10.287.1150">
    <property type="entry name" value="TPP helical domain"/>
    <property type="match status" value="1"/>
</dbReference>
<dbReference type="Gene3D" id="3.40.50.11610">
    <property type="entry name" value="Multifunctional 2-oxoglutarate metabolism enzyme, C-terminal domain"/>
    <property type="match status" value="1"/>
</dbReference>
<accession>A0ABV4U518</accession>
<comment type="similarity">
    <text evidence="3">Belongs to the alpha-ketoglutarate dehydrogenase family.</text>
</comment>
<dbReference type="EMBL" id="JBGUBD010000005">
    <property type="protein sequence ID" value="MFA9478700.1"/>
    <property type="molecule type" value="Genomic_DNA"/>
</dbReference>
<dbReference type="NCBIfam" id="NF006914">
    <property type="entry name" value="PRK09404.1"/>
    <property type="match status" value="1"/>
</dbReference>
<dbReference type="PIRSF" id="PIRSF000157">
    <property type="entry name" value="Oxoglu_dh_E1"/>
    <property type="match status" value="1"/>
</dbReference>
<keyword evidence="6" id="KW-0786">Thiamine pyrophosphate</keyword>
<dbReference type="NCBIfam" id="NF008907">
    <property type="entry name" value="PRK12270.1"/>
    <property type="match status" value="1"/>
</dbReference>
<name>A0ABV4U518_9BACT</name>
<dbReference type="InterPro" id="IPR001017">
    <property type="entry name" value="DH_E1"/>
</dbReference>
<dbReference type="SUPFAM" id="SSF52518">
    <property type="entry name" value="Thiamin diphosphate-binding fold (THDP-binding)"/>
    <property type="match status" value="2"/>
</dbReference>
<evidence type="ECO:0000313" key="9">
    <source>
        <dbReference type="EMBL" id="MFA9478700.1"/>
    </source>
</evidence>
<dbReference type="InterPro" id="IPR032106">
    <property type="entry name" value="2-oxogl_dehyd_N"/>
</dbReference>
<dbReference type="InterPro" id="IPR005475">
    <property type="entry name" value="Transketolase-like_Pyr-bd"/>
</dbReference>